<reference evidence="1 2" key="1">
    <citation type="submission" date="2020-10" db="EMBL/GenBank/DDBJ databases">
        <title>Connecting structure to function with the recovery of over 1000 high-quality activated sludge metagenome-assembled genomes encoding full-length rRNA genes using long-read sequencing.</title>
        <authorList>
            <person name="Singleton C.M."/>
            <person name="Petriglieri F."/>
            <person name="Kristensen J.M."/>
            <person name="Kirkegaard R.H."/>
            <person name="Michaelsen T.Y."/>
            <person name="Andersen M.H."/>
            <person name="Karst S.M."/>
            <person name="Dueholm M.S."/>
            <person name="Nielsen P.H."/>
            <person name="Albertsen M."/>
        </authorList>
    </citation>
    <scope>NUCLEOTIDE SEQUENCE [LARGE SCALE GENOMIC DNA]</scope>
    <source>
        <strain evidence="1">OdNE_18-Q3-R46-58_MAXAC.008</strain>
    </source>
</reference>
<proteinExistence type="predicted"/>
<evidence type="ECO:0000313" key="2">
    <source>
        <dbReference type="Proteomes" id="UP000709959"/>
    </source>
</evidence>
<dbReference type="SUPFAM" id="SSF54427">
    <property type="entry name" value="NTF2-like"/>
    <property type="match status" value="1"/>
</dbReference>
<dbReference type="AlphaFoldDB" id="A0A936F118"/>
<accession>A0A936F118</accession>
<organism evidence="1 2">
    <name type="scientific">Candidatus Geothrix odensensis</name>
    <dbReference type="NCBI Taxonomy" id="2954440"/>
    <lineage>
        <taxon>Bacteria</taxon>
        <taxon>Pseudomonadati</taxon>
        <taxon>Acidobacteriota</taxon>
        <taxon>Holophagae</taxon>
        <taxon>Holophagales</taxon>
        <taxon>Holophagaceae</taxon>
        <taxon>Geothrix</taxon>
    </lineage>
</organism>
<gene>
    <name evidence="1" type="ORF">IPN91_05965</name>
</gene>
<name>A0A936F118_9BACT</name>
<comment type="caution">
    <text evidence="1">The sequence shown here is derived from an EMBL/GenBank/DDBJ whole genome shotgun (WGS) entry which is preliminary data.</text>
</comment>
<evidence type="ECO:0000313" key="1">
    <source>
        <dbReference type="EMBL" id="MBK8572187.1"/>
    </source>
</evidence>
<dbReference type="Proteomes" id="UP000709959">
    <property type="component" value="Unassembled WGS sequence"/>
</dbReference>
<dbReference type="EMBL" id="JADKCH010000003">
    <property type="protein sequence ID" value="MBK8572187.1"/>
    <property type="molecule type" value="Genomic_DNA"/>
</dbReference>
<protein>
    <submittedName>
        <fullName evidence="1">Uncharacterized protein</fullName>
    </submittedName>
</protein>
<dbReference type="InterPro" id="IPR032710">
    <property type="entry name" value="NTF2-like_dom_sf"/>
</dbReference>
<dbReference type="Gene3D" id="3.10.450.50">
    <property type="match status" value="1"/>
</dbReference>
<sequence>MRKRIASVCVLTALAACRSDNPEAQVRKAFEACRAAVEAGDAGAAGAPLDPAFRGPDGMDRAMARMFLLSTLRREKIGVTVLRNEVAVQGNEATQEVDLVLTSRSGGLLPQDASHRGFRLTWRKRQSEWLLQEVQSL</sequence>
<dbReference type="PROSITE" id="PS51257">
    <property type="entry name" value="PROKAR_LIPOPROTEIN"/>
    <property type="match status" value="1"/>
</dbReference>